<dbReference type="PANTHER" id="PTHR24366:SF96">
    <property type="entry name" value="LEUCINE RICH REPEAT CONTAINING 53"/>
    <property type="match status" value="1"/>
</dbReference>
<dbReference type="InterPro" id="IPR001611">
    <property type="entry name" value="Leu-rich_rpt"/>
</dbReference>
<dbReference type="Pfam" id="PF13855">
    <property type="entry name" value="LRR_8"/>
    <property type="match status" value="1"/>
</dbReference>
<dbReference type="Gene3D" id="3.80.10.10">
    <property type="entry name" value="Ribonuclease Inhibitor"/>
    <property type="match status" value="1"/>
</dbReference>
<evidence type="ECO:0000313" key="2">
    <source>
        <dbReference type="Proteomes" id="UP000069272"/>
    </source>
</evidence>
<dbReference type="RefSeq" id="XP_035772900.1">
    <property type="nucleotide sequence ID" value="XM_035917007.1"/>
</dbReference>
<dbReference type="STRING" id="7167.A0A182F817"/>
<dbReference type="KEGG" id="aali:118456346"/>
<dbReference type="SUPFAM" id="SSF52058">
    <property type="entry name" value="L domain-like"/>
    <property type="match status" value="1"/>
</dbReference>
<dbReference type="AlphaFoldDB" id="A0A182F817"/>
<sequence>MAARVSNSHRWCGVLLMLCLVGFCTAKHGRQCLGGSEVFVCILLQFDYEAGQDVPQFNISSSATAVKIVVPPNEQLGRSSDVTRYIREYDSVLHRQLGSPKAIEIQDTRLHTVEMPAEMLYADFSDNSIKSITVNPQLSYALRYLDLNDNYNLPVENITHFAQLQTLHLSLCRIETIPERLFASMTNLQHLNLAYNRLTTIDLIQFPTSLTLLFLNGNDLHTITLGGAIFPSLEHLDVVANRISSFNATLLLPLAPKLKLFSIAHNPLRHAMVDQIVEELNRRNISHYDMENPDVWVCGDNEVIYEGICFPRATLESDETSWSTLGIVCSVMVVLASLAGLGYVLWIRYKRNQ</sequence>
<keyword evidence="2" id="KW-1185">Reference proteome</keyword>
<dbReference type="OrthoDB" id="676979at2759"/>
<evidence type="ECO:0008006" key="3">
    <source>
        <dbReference type="Google" id="ProtNLM"/>
    </source>
</evidence>
<reference evidence="1" key="2">
    <citation type="submission" date="2022-08" db="UniProtKB">
        <authorList>
            <consortium name="EnsemblMetazoa"/>
        </authorList>
    </citation>
    <scope>IDENTIFICATION</scope>
    <source>
        <strain evidence="1">STECLA/ALBI9_A</strain>
    </source>
</reference>
<dbReference type="GeneID" id="118456346"/>
<dbReference type="InterPro" id="IPR003591">
    <property type="entry name" value="Leu-rich_rpt_typical-subtyp"/>
</dbReference>
<dbReference type="InterPro" id="IPR032675">
    <property type="entry name" value="LRR_dom_sf"/>
</dbReference>
<protein>
    <recommendedName>
        <fullName evidence="3">Leucine rich immune protein (Coil-less)</fullName>
    </recommendedName>
</protein>
<dbReference type="Proteomes" id="UP000069272">
    <property type="component" value="Chromosome 2R"/>
</dbReference>
<reference evidence="1 2" key="1">
    <citation type="journal article" date="2017" name="G3 (Bethesda)">
        <title>The Physical Genome Mapping of Anopheles albimanus Corrected Scaffold Misassemblies and Identified Interarm Rearrangements in Genus Anopheles.</title>
        <authorList>
            <person name="Artemov G.N."/>
            <person name="Peery A.N."/>
            <person name="Jiang X."/>
            <person name="Tu Z."/>
            <person name="Stegniy V.N."/>
            <person name="Sharakhova M.V."/>
            <person name="Sharakhov I.V."/>
        </authorList>
    </citation>
    <scope>NUCLEOTIDE SEQUENCE [LARGE SCALE GENOMIC DNA]</scope>
    <source>
        <strain evidence="1 2">ALBI9_A</strain>
    </source>
</reference>
<name>A0A182F817_ANOAL</name>
<dbReference type="PROSITE" id="PS51450">
    <property type="entry name" value="LRR"/>
    <property type="match status" value="1"/>
</dbReference>
<organism evidence="1 2">
    <name type="scientific">Anopheles albimanus</name>
    <name type="common">New world malaria mosquito</name>
    <dbReference type="NCBI Taxonomy" id="7167"/>
    <lineage>
        <taxon>Eukaryota</taxon>
        <taxon>Metazoa</taxon>
        <taxon>Ecdysozoa</taxon>
        <taxon>Arthropoda</taxon>
        <taxon>Hexapoda</taxon>
        <taxon>Insecta</taxon>
        <taxon>Pterygota</taxon>
        <taxon>Neoptera</taxon>
        <taxon>Endopterygota</taxon>
        <taxon>Diptera</taxon>
        <taxon>Nematocera</taxon>
        <taxon>Culicoidea</taxon>
        <taxon>Culicidae</taxon>
        <taxon>Anophelinae</taxon>
        <taxon>Anopheles</taxon>
    </lineage>
</organism>
<accession>A0A182F817</accession>
<dbReference type="SMART" id="SM00369">
    <property type="entry name" value="LRR_TYP"/>
    <property type="match status" value="3"/>
</dbReference>
<dbReference type="VEuPathDB" id="VectorBase:AALB20_038126"/>
<proteinExistence type="predicted"/>
<dbReference type="VEuPathDB" id="VectorBase:AALB002641"/>
<dbReference type="PANTHER" id="PTHR24366">
    <property type="entry name" value="IG(IMMUNOGLOBULIN) AND LRR(LEUCINE RICH REPEAT) DOMAINS"/>
    <property type="match status" value="1"/>
</dbReference>
<evidence type="ECO:0000313" key="1">
    <source>
        <dbReference type="EnsemblMetazoa" id="AALB002641-PA"/>
    </source>
</evidence>
<dbReference type="EnsemblMetazoa" id="AALB002641-RA">
    <property type="protein sequence ID" value="AALB002641-PA"/>
    <property type="gene ID" value="AALB002641"/>
</dbReference>